<dbReference type="EnsemblMetazoa" id="GAUT030712-RA">
    <property type="protein sequence ID" value="GAUT030712-PA"/>
    <property type="gene ID" value="GAUT030712"/>
</dbReference>
<feature type="region of interest" description="Disordered" evidence="1">
    <location>
        <begin position="902"/>
        <end position="925"/>
    </location>
</feature>
<feature type="compositionally biased region" description="Basic and acidic residues" evidence="1">
    <location>
        <begin position="1599"/>
        <end position="1611"/>
    </location>
</feature>
<feature type="region of interest" description="Disordered" evidence="1">
    <location>
        <begin position="1626"/>
        <end position="1663"/>
    </location>
</feature>
<feature type="compositionally biased region" description="Polar residues" evidence="1">
    <location>
        <begin position="1737"/>
        <end position="1751"/>
    </location>
</feature>
<feature type="compositionally biased region" description="Polar residues" evidence="1">
    <location>
        <begin position="1447"/>
        <end position="1463"/>
    </location>
</feature>
<feature type="compositionally biased region" description="Polar residues" evidence="1">
    <location>
        <begin position="1781"/>
        <end position="1802"/>
    </location>
</feature>
<evidence type="ECO:0000313" key="2">
    <source>
        <dbReference type="EnsemblMetazoa" id="GAUT030712-PA"/>
    </source>
</evidence>
<feature type="region of interest" description="Disordered" evidence="1">
    <location>
        <begin position="1583"/>
        <end position="1611"/>
    </location>
</feature>
<feature type="region of interest" description="Disordered" evidence="1">
    <location>
        <begin position="1886"/>
        <end position="1926"/>
    </location>
</feature>
<feature type="region of interest" description="Disordered" evidence="1">
    <location>
        <begin position="1237"/>
        <end position="1264"/>
    </location>
</feature>
<reference evidence="2" key="1">
    <citation type="submission" date="2020-05" db="UniProtKB">
        <authorList>
            <consortium name="EnsemblMetazoa"/>
        </authorList>
    </citation>
    <scope>IDENTIFICATION</scope>
    <source>
        <strain evidence="2">TTRI</strain>
    </source>
</reference>
<feature type="region of interest" description="Disordered" evidence="1">
    <location>
        <begin position="1"/>
        <end position="20"/>
    </location>
</feature>
<feature type="compositionally biased region" description="Low complexity" evidence="1">
    <location>
        <begin position="9"/>
        <end position="20"/>
    </location>
</feature>
<accession>A0A1A9VA66</accession>
<feature type="compositionally biased region" description="Basic and acidic residues" evidence="1">
    <location>
        <begin position="1803"/>
        <end position="1813"/>
    </location>
</feature>
<feature type="compositionally biased region" description="Polar residues" evidence="1">
    <location>
        <begin position="1814"/>
        <end position="1831"/>
    </location>
</feature>
<organism evidence="2 3">
    <name type="scientific">Glossina austeni</name>
    <name type="common">Savannah tsetse fly</name>
    <dbReference type="NCBI Taxonomy" id="7395"/>
    <lineage>
        <taxon>Eukaryota</taxon>
        <taxon>Metazoa</taxon>
        <taxon>Ecdysozoa</taxon>
        <taxon>Arthropoda</taxon>
        <taxon>Hexapoda</taxon>
        <taxon>Insecta</taxon>
        <taxon>Pterygota</taxon>
        <taxon>Neoptera</taxon>
        <taxon>Endopterygota</taxon>
        <taxon>Diptera</taxon>
        <taxon>Brachycera</taxon>
        <taxon>Muscomorpha</taxon>
        <taxon>Hippoboscoidea</taxon>
        <taxon>Glossinidae</taxon>
        <taxon>Glossina</taxon>
    </lineage>
</organism>
<feature type="compositionally biased region" description="Basic and acidic residues" evidence="1">
    <location>
        <begin position="1904"/>
        <end position="1920"/>
    </location>
</feature>
<keyword evidence="3" id="KW-1185">Reference proteome</keyword>
<sequence length="2176" mass="244800">MEIMANASNHNQNHQHQQQQELGLLVAIPKRQQLQQQQEHYSHHYNSEATGSKAVVPGSHLPFQREVREWQRIDPDTGALLSGRLEADRWINGPLNSYGKISDSKNISQPNGTQHIQRKQLEVLQACTEHGTMQVIRAQTVQATSSRWSISSASPVLALSPTSSITATTTKTTKTTATTPQLQKTVKQYLKNKNNSNEKPVHNHSSTTSSNAIIITTSCSSTSSASSSISSSPLTNGYYRDHRNEREDYLPTAIDKHWPQQLTDKMSNLHMDNEQQQHRHYNHDDYHCNGDVSDHDNDMLLLAADNPYLVSNDHKQNKINTPVYHRQSNNKFMDNNCVDSKTSLMMTKKRHHTNALHCNGDSGSNCFKTDNSNDGDDNGGGNNQFRLDTAPSLKLSNLMKSSSTLSTTGSTGQTLYVGTVSSKPASMNTYKSGTSAKTTKMTTATATAPSPTVTVTLETRHHQHHHNDRLTPTQSIGVHTQQKRDEENFRHYVNSDVPFNEQDANDLRLSTRQLRRQQIPLNTSLQRSYSISTDDLSSEWNVDGHADEIGKEEPAEWRRVSKLRRSFQSSNKTNESLKSPAPLRKPFDLPENSVSVSKIKADLENGRRLSTVMRNNRVDLTALNTILQSDETTGREDHKAHSTKKNSFLTAESLKEIRNKLKKLSDESLYKEDFKIHQSQQQPKNEEAFTEELTERFKPFGDKKQANLTFVNVTGKHASNSLESRLKYKDPNSTEWHLRRKSYGFEKMSPPEYKAMFCMDDSTDSGLGRSGELGNWSPISDASCKTNSRNSTIIHLEEASKSKKDSNLSRGYLTQKPGEKEREISPVDKQYDMKRHSIAIDDIHYDLENPRQTTQIHLNGVYEDSNDSLHTTSQKSQQKRVEFCKTEVHFATESGRVNIVETDSKPPPTNNFRRRRRSSSVGPLQSLVKSVSAVHTSSSPISTSTATVAVPITIFGEPSLKRAIINTAPIAQRLCLEPAPEPKTDSAINVTITVPSKNDLLPNYTSTSGVDSTDCDTDEFISLRGILKNKPIKPKPYVLGENIENSKALWSTYKKLETVDNDSKSCSPPPFLLASQKTVAERIRLVEQQQQQQDNGPKCSSPSSNFSTKINVNLGDRSTSWQEAGFDLGDIPTRPTAQALLLQDLKENQRILDEGLKSTNLIIKTLRSANEFDEAMRRLYSTDMELNYTTPVVVPTPMFRSHNLQESLKCNSLDSTELEYAKAYNCVTLRSNSITSTRKEISDSGGRKNATDHHSLMGNGQGDSQQLQRLRMIYDATLTQGEDSADEEVKGYFKDFIDIEYDDSSATQKPSPLGDNNKCQPYSNGLKVAKTVWRINTKNDITTKEAREQSDLPLSNVVSIKFHSPQMKREIDSTNTGPMKTSEALPPTLTNTHETTATLKQTPRQNIAIAKEALKIVKEARGARQLREHELSYFGVSKDRNNVQPVKTKLYSTPSPSVSTKRTLPSRRLSEGNPLTNKEWPNKDNKPDLLKHSEIQMREIAKEPIASERPSLLTPKNDLNSDEEHLYENIANDITPTFKVQSPLLSRAYDRKADLQRDAMILKEMNSNADQTLKDLSDETILRDRRRRSMQRRNSKPLETIEEKSAPEKAVESAAMIVKVDRATYSSEAKRIARRTTASPSSAKQRERTSSQSSVECCPRARSRSLSSEKEFETLKIKQAPNSAAVKHKSYKTANARSYSRESQNSSHSQCSSTDEPLFDSFRREERSRAKTKRHSNSSTKALKQSTTQYNQKEDAKRLSSTARSSTHRERVRCKMETVAKPSQHQHQTNPSLFRSTNSSGESGRRQRDESKDSQQSVKYCDTITANTSAKNNKHSSKYDDKKKATSQETSSFKNVEQSNESEETRIKSKDLVLLGLLIMGATQPENLHNHFSRSTSKQRRHQHPEAQQKATTREREQLKSRTTKASTAAINENTTYVSVSNLRQVQTALCTSDTNVNNEIMQTGAVIADTNIYEKSENFEAIDQSIKQSLHSQIPIKPPRKKRYKKSLIPVAIPTKPERLPPLSPSQKLQIEKIPSPPSYEYQVKTQIIPPSYSNQSTLKKSSLPRPTSRLSFLTKARKSSHKYAHSTSSSFAFLPYLPAKRNSDVSHIYDNYMLYAVPASINAKAYKQNLVNDHAHLFGGTGHRYYNDGGKGLRRRTVRSTVSTHQPFGICTCS</sequence>
<feature type="region of interest" description="Disordered" evidence="1">
    <location>
        <begin position="800"/>
        <end position="822"/>
    </location>
</feature>
<feature type="region of interest" description="Disordered" evidence="1">
    <location>
        <begin position="1088"/>
        <end position="1107"/>
    </location>
</feature>
<proteinExistence type="predicted"/>
<dbReference type="VEuPathDB" id="VectorBase:GAUT030712"/>
<evidence type="ECO:0000313" key="3">
    <source>
        <dbReference type="Proteomes" id="UP000078200"/>
    </source>
</evidence>
<dbReference type="STRING" id="7395.A0A1A9VA66"/>
<feature type="region of interest" description="Disordered" evidence="1">
    <location>
        <begin position="1447"/>
        <end position="1487"/>
    </location>
</feature>
<feature type="compositionally biased region" description="Polar residues" evidence="1">
    <location>
        <begin position="1847"/>
        <end position="1859"/>
    </location>
</feature>
<feature type="compositionally biased region" description="Basic and acidic residues" evidence="1">
    <location>
        <begin position="1237"/>
        <end position="1255"/>
    </location>
</feature>
<protein>
    <submittedName>
        <fullName evidence="2">Uncharacterized protein</fullName>
    </submittedName>
</protein>
<dbReference type="Proteomes" id="UP000078200">
    <property type="component" value="Unassembled WGS sequence"/>
</dbReference>
<feature type="region of interest" description="Disordered" evidence="1">
    <location>
        <begin position="567"/>
        <end position="589"/>
    </location>
</feature>
<feature type="compositionally biased region" description="Low complexity" evidence="1">
    <location>
        <begin position="1701"/>
        <end position="1713"/>
    </location>
</feature>
<feature type="compositionally biased region" description="Basic and acidic residues" evidence="1">
    <location>
        <begin position="1837"/>
        <end position="1846"/>
    </location>
</feature>
<feature type="compositionally biased region" description="Polar residues" evidence="1">
    <location>
        <begin position="1094"/>
        <end position="1107"/>
    </location>
</feature>
<feature type="compositionally biased region" description="Polar residues" evidence="1">
    <location>
        <begin position="567"/>
        <end position="577"/>
    </location>
</feature>
<feature type="compositionally biased region" description="Basic residues" evidence="1">
    <location>
        <begin position="1584"/>
        <end position="1595"/>
    </location>
</feature>
<feature type="compositionally biased region" description="Basic and acidic residues" evidence="1">
    <location>
        <begin position="1767"/>
        <end position="1778"/>
    </location>
</feature>
<name>A0A1A9VA66_GLOAU</name>
<feature type="region of interest" description="Disordered" evidence="1">
    <location>
        <begin position="1368"/>
        <end position="1389"/>
    </location>
</feature>
<feature type="region of interest" description="Disordered" evidence="1">
    <location>
        <begin position="1681"/>
        <end position="1866"/>
    </location>
</feature>
<evidence type="ECO:0000256" key="1">
    <source>
        <dbReference type="SAM" id="MobiDB-lite"/>
    </source>
</evidence>